<sequence length="83" mass="9753">MEKLEIEFSKLAVKEYRRIPKDYQLLIDQALKKLSEGLPVDRKPIKGAKDIFRIRVGRYRIVFRIIDNTAVIMTMGPRGDVYK</sequence>
<organism evidence="2 3">
    <name type="scientific">Candidatus Manganitrophus noduliformans</name>
    <dbReference type="NCBI Taxonomy" id="2606439"/>
    <lineage>
        <taxon>Bacteria</taxon>
        <taxon>Pseudomonadati</taxon>
        <taxon>Nitrospirota</taxon>
        <taxon>Nitrospiria</taxon>
        <taxon>Candidatus Troglogloeales</taxon>
        <taxon>Candidatus Manganitrophaceae</taxon>
        <taxon>Candidatus Manganitrophus</taxon>
    </lineage>
</organism>
<dbReference type="PANTHER" id="PTHR38813">
    <property type="match status" value="1"/>
</dbReference>
<dbReference type="Pfam" id="PF05016">
    <property type="entry name" value="ParE_toxin"/>
    <property type="match status" value="1"/>
</dbReference>
<comment type="caution">
    <text evidence="2">The sequence shown here is derived from an EMBL/GenBank/DDBJ whole genome shotgun (WGS) entry which is preliminary data.</text>
</comment>
<evidence type="ECO:0000256" key="1">
    <source>
        <dbReference type="ARBA" id="ARBA00022649"/>
    </source>
</evidence>
<dbReference type="EMBL" id="VTOW01000004">
    <property type="protein sequence ID" value="NKE72967.1"/>
    <property type="molecule type" value="Genomic_DNA"/>
</dbReference>
<dbReference type="Proteomes" id="UP000534783">
    <property type="component" value="Unassembled WGS sequence"/>
</dbReference>
<dbReference type="PANTHER" id="PTHR38813:SF1">
    <property type="entry name" value="TOXIN RELE1-RELATED"/>
    <property type="match status" value="1"/>
</dbReference>
<keyword evidence="1" id="KW-1277">Toxin-antitoxin system</keyword>
<name>A0A7X6DTH6_9BACT</name>
<accession>A0A7X6DTH6</accession>
<evidence type="ECO:0000313" key="3">
    <source>
        <dbReference type="Proteomes" id="UP000534783"/>
    </source>
</evidence>
<dbReference type="AlphaFoldDB" id="A0A7X6DTH6"/>
<protein>
    <submittedName>
        <fullName evidence="2">Type II toxin-antitoxin system RelE/ParE family toxin</fullName>
    </submittedName>
</protein>
<dbReference type="SUPFAM" id="SSF143011">
    <property type="entry name" value="RelE-like"/>
    <property type="match status" value="1"/>
</dbReference>
<evidence type="ECO:0000313" key="2">
    <source>
        <dbReference type="EMBL" id="NKE72967.1"/>
    </source>
</evidence>
<dbReference type="InterPro" id="IPR007712">
    <property type="entry name" value="RelE/ParE_toxin"/>
</dbReference>
<keyword evidence="3" id="KW-1185">Reference proteome</keyword>
<reference evidence="2 3" key="1">
    <citation type="journal article" date="2020" name="Nature">
        <title>Bacterial chemolithoautotrophy via manganese oxidation.</title>
        <authorList>
            <person name="Yu H."/>
            <person name="Leadbetter J.R."/>
        </authorList>
    </citation>
    <scope>NUCLEOTIDE SEQUENCE [LARGE SCALE GENOMIC DNA]</scope>
    <source>
        <strain evidence="2 3">Mn-1</strain>
    </source>
</reference>
<dbReference type="RefSeq" id="WP_168062896.1">
    <property type="nucleotide sequence ID" value="NZ_VTOW01000004.1"/>
</dbReference>
<dbReference type="Gene3D" id="3.30.2310.20">
    <property type="entry name" value="RelE-like"/>
    <property type="match status" value="1"/>
</dbReference>
<dbReference type="InterPro" id="IPR035093">
    <property type="entry name" value="RelE/ParE_toxin_dom_sf"/>
</dbReference>
<dbReference type="InterPro" id="IPR052747">
    <property type="entry name" value="TA_system_RelE_toxin"/>
</dbReference>
<gene>
    <name evidence="2" type="ORF">MNODULE_19625</name>
</gene>
<proteinExistence type="predicted"/>